<dbReference type="Pfam" id="PF01418">
    <property type="entry name" value="HTH_6"/>
    <property type="match status" value="1"/>
</dbReference>
<dbReference type="AlphaFoldDB" id="A0AAU7PPI8"/>
<dbReference type="InterPro" id="IPR036388">
    <property type="entry name" value="WH-like_DNA-bd_sf"/>
</dbReference>
<dbReference type="GO" id="GO:1901135">
    <property type="term" value="P:carbohydrate derivative metabolic process"/>
    <property type="evidence" value="ECO:0007669"/>
    <property type="project" value="InterPro"/>
</dbReference>
<dbReference type="PROSITE" id="PS51071">
    <property type="entry name" value="HTH_RPIR"/>
    <property type="match status" value="1"/>
</dbReference>
<dbReference type="PANTHER" id="PTHR30514">
    <property type="entry name" value="GLUCOKINASE"/>
    <property type="match status" value="1"/>
</dbReference>
<dbReference type="InterPro" id="IPR047640">
    <property type="entry name" value="RpiR-like"/>
</dbReference>
<dbReference type="Gene3D" id="1.10.10.10">
    <property type="entry name" value="Winged helix-like DNA-binding domain superfamily/Winged helix DNA-binding domain"/>
    <property type="match status" value="1"/>
</dbReference>
<dbReference type="InterPro" id="IPR035472">
    <property type="entry name" value="RpiR-like_SIS"/>
</dbReference>
<dbReference type="EMBL" id="CP157940">
    <property type="protein sequence ID" value="XBS54275.1"/>
    <property type="molecule type" value="Genomic_DNA"/>
</dbReference>
<dbReference type="GO" id="GO:0097367">
    <property type="term" value="F:carbohydrate derivative binding"/>
    <property type="evidence" value="ECO:0007669"/>
    <property type="project" value="InterPro"/>
</dbReference>
<dbReference type="InterPro" id="IPR046348">
    <property type="entry name" value="SIS_dom_sf"/>
</dbReference>
<dbReference type="SUPFAM" id="SSF46689">
    <property type="entry name" value="Homeodomain-like"/>
    <property type="match status" value="1"/>
</dbReference>
<dbReference type="CDD" id="cd05013">
    <property type="entry name" value="SIS_RpiR"/>
    <property type="match status" value="1"/>
</dbReference>
<dbReference type="GO" id="GO:0003677">
    <property type="term" value="F:DNA binding"/>
    <property type="evidence" value="ECO:0007669"/>
    <property type="project" value="InterPro"/>
</dbReference>
<proteinExistence type="predicted"/>
<dbReference type="InterPro" id="IPR009057">
    <property type="entry name" value="Homeodomain-like_sf"/>
</dbReference>
<protein>
    <submittedName>
        <fullName evidence="2">MurR/RpiR family transcriptional regulator</fullName>
    </submittedName>
</protein>
<dbReference type="GO" id="GO:0003700">
    <property type="term" value="F:DNA-binding transcription factor activity"/>
    <property type="evidence" value="ECO:0007669"/>
    <property type="project" value="InterPro"/>
</dbReference>
<evidence type="ECO:0000259" key="1">
    <source>
        <dbReference type="PROSITE" id="PS51071"/>
    </source>
</evidence>
<dbReference type="SUPFAM" id="SSF53697">
    <property type="entry name" value="SIS domain"/>
    <property type="match status" value="1"/>
</dbReference>
<organism evidence="2">
    <name type="scientific">Lacrimispora sp. BS-2</name>
    <dbReference type="NCBI Taxonomy" id="3151850"/>
    <lineage>
        <taxon>Bacteria</taxon>
        <taxon>Bacillati</taxon>
        <taxon>Bacillota</taxon>
        <taxon>Clostridia</taxon>
        <taxon>Lachnospirales</taxon>
        <taxon>Lachnospiraceae</taxon>
        <taxon>Lacrimispora</taxon>
    </lineage>
</organism>
<feature type="domain" description="HTH rpiR-type" evidence="1">
    <location>
        <begin position="3"/>
        <end position="79"/>
    </location>
</feature>
<dbReference type="Gene3D" id="3.40.50.10490">
    <property type="entry name" value="Glucose-6-phosphate isomerase like protein, domain 1"/>
    <property type="match status" value="1"/>
</dbReference>
<reference evidence="2" key="1">
    <citation type="submission" date="2024-06" db="EMBL/GenBank/DDBJ databases">
        <title>Lacrimispora cavernae sp. nov., a novel anaerobe isolated from bat guano pile inside a cave.</title>
        <authorList>
            <person name="Miller S.L."/>
            <person name="Lu N."/>
            <person name="King J."/>
            <person name="Sankaranarayanan K."/>
            <person name="Lawson P.A."/>
        </authorList>
    </citation>
    <scope>NUCLEOTIDE SEQUENCE</scope>
    <source>
        <strain evidence="2">BS-2</strain>
    </source>
</reference>
<dbReference type="InterPro" id="IPR000281">
    <property type="entry name" value="HTH_RpiR"/>
</dbReference>
<evidence type="ECO:0000313" key="2">
    <source>
        <dbReference type="EMBL" id="XBS54275.1"/>
    </source>
</evidence>
<dbReference type="RefSeq" id="WP_349946819.1">
    <property type="nucleotide sequence ID" value="NZ_CP157940.1"/>
</dbReference>
<accession>A0AAU7PPI8</accession>
<dbReference type="PANTHER" id="PTHR30514:SF21">
    <property type="entry name" value="RPIR-FAMILY TRANSCRIPTIONAL REGULATOR"/>
    <property type="match status" value="1"/>
</dbReference>
<sequence length="260" mass="29616">MAGMVDLSKLTAGKNLTEVEDSVLRYIIDHMDSMLKMGVRGVAKENFTSTSTIMRLTKKLGYSGFVDMYYKLLPLVNSARDNEDAGMQFINSFCTNSLLKYNSYEDIQEFARRISQLEGGYVFLYATGFSAIPVEYLTKKLLVLGIKCIYSNGMDSIGVFENNLENMKMLIVVSRSGETDWVADRVKTAGENGIFTVSFTNEAENRVSSITDMQFRIEDSNKLDDRNMMANTFFPNVFMLMEILIYEYHRVLQNMDKEEG</sequence>
<name>A0AAU7PPI8_9FIRM</name>
<gene>
    <name evidence="2" type="ORF">ABFV83_00360</name>
</gene>